<protein>
    <submittedName>
        <fullName evidence="1">Uncharacterized protein</fullName>
    </submittedName>
</protein>
<evidence type="ECO:0000313" key="2">
    <source>
        <dbReference type="Proteomes" id="UP000265520"/>
    </source>
</evidence>
<feature type="non-terminal residue" evidence="1">
    <location>
        <position position="36"/>
    </location>
</feature>
<organism evidence="1 2">
    <name type="scientific">Trifolium medium</name>
    <dbReference type="NCBI Taxonomy" id="97028"/>
    <lineage>
        <taxon>Eukaryota</taxon>
        <taxon>Viridiplantae</taxon>
        <taxon>Streptophyta</taxon>
        <taxon>Embryophyta</taxon>
        <taxon>Tracheophyta</taxon>
        <taxon>Spermatophyta</taxon>
        <taxon>Magnoliopsida</taxon>
        <taxon>eudicotyledons</taxon>
        <taxon>Gunneridae</taxon>
        <taxon>Pentapetalae</taxon>
        <taxon>rosids</taxon>
        <taxon>fabids</taxon>
        <taxon>Fabales</taxon>
        <taxon>Fabaceae</taxon>
        <taxon>Papilionoideae</taxon>
        <taxon>50 kb inversion clade</taxon>
        <taxon>NPAAA clade</taxon>
        <taxon>Hologalegina</taxon>
        <taxon>IRL clade</taxon>
        <taxon>Trifolieae</taxon>
        <taxon>Trifolium</taxon>
    </lineage>
</organism>
<evidence type="ECO:0000313" key="1">
    <source>
        <dbReference type="EMBL" id="MCI67298.1"/>
    </source>
</evidence>
<dbReference type="Proteomes" id="UP000265520">
    <property type="component" value="Unassembled WGS sequence"/>
</dbReference>
<dbReference type="EMBL" id="LXQA010713947">
    <property type="protein sequence ID" value="MCI67298.1"/>
    <property type="molecule type" value="Genomic_DNA"/>
</dbReference>
<proteinExistence type="predicted"/>
<accession>A0A392U2I7</accession>
<dbReference type="AlphaFoldDB" id="A0A392U2I7"/>
<name>A0A392U2I7_9FABA</name>
<keyword evidence="2" id="KW-1185">Reference proteome</keyword>
<reference evidence="1 2" key="1">
    <citation type="journal article" date="2018" name="Front. Plant Sci.">
        <title>Red Clover (Trifolium pratense) and Zigzag Clover (T. medium) - A Picture of Genomic Similarities and Differences.</title>
        <authorList>
            <person name="Dluhosova J."/>
            <person name="Istvanek J."/>
            <person name="Nedelnik J."/>
            <person name="Repkova J."/>
        </authorList>
    </citation>
    <scope>NUCLEOTIDE SEQUENCE [LARGE SCALE GENOMIC DNA]</scope>
    <source>
        <strain evidence="2">cv. 10/8</strain>
        <tissue evidence="1">Leaf</tissue>
    </source>
</reference>
<sequence length="36" mass="4259">MMEMEKSEYDGDGDGEDFYGFLFEEPGEILYPMKEE</sequence>
<comment type="caution">
    <text evidence="1">The sequence shown here is derived from an EMBL/GenBank/DDBJ whole genome shotgun (WGS) entry which is preliminary data.</text>
</comment>